<dbReference type="InterPro" id="IPR029030">
    <property type="entry name" value="Caspase-like_dom_sf"/>
</dbReference>
<evidence type="ECO:0000259" key="5">
    <source>
        <dbReference type="Pfam" id="PF00656"/>
    </source>
</evidence>
<dbReference type="Gene3D" id="3.40.50.1460">
    <property type="match status" value="1"/>
</dbReference>
<dbReference type="Proteomes" id="UP000585050">
    <property type="component" value="Unassembled WGS sequence"/>
</dbReference>
<dbReference type="InterPro" id="IPR015943">
    <property type="entry name" value="WD40/YVTN_repeat-like_dom_sf"/>
</dbReference>
<keyword evidence="2" id="KW-0677">Repeat</keyword>
<evidence type="ECO:0000313" key="6">
    <source>
        <dbReference type="EMBL" id="NLR94342.1"/>
    </source>
</evidence>
<reference evidence="6 7" key="1">
    <citation type="submission" date="2020-04" db="EMBL/GenBank/DDBJ databases">
        <title>Flammeovirga sp. SR4, a novel species isolated from seawater.</title>
        <authorList>
            <person name="Wang X."/>
        </authorList>
    </citation>
    <scope>NUCLEOTIDE SEQUENCE [LARGE SCALE GENOMIC DNA]</scope>
    <source>
        <strain evidence="6 7">SR4</strain>
    </source>
</reference>
<gene>
    <name evidence="6" type="ORF">HGP29_24270</name>
</gene>
<accession>A0A7X8SQG7</accession>
<keyword evidence="1" id="KW-0853">WD repeat</keyword>
<keyword evidence="4" id="KW-0732">Signal</keyword>
<evidence type="ECO:0000256" key="1">
    <source>
        <dbReference type="ARBA" id="ARBA00022574"/>
    </source>
</evidence>
<dbReference type="GO" id="GO:0004197">
    <property type="term" value="F:cysteine-type endopeptidase activity"/>
    <property type="evidence" value="ECO:0007669"/>
    <property type="project" value="InterPro"/>
</dbReference>
<name>A0A7X8SQG7_9BACT</name>
<dbReference type="InterPro" id="IPR050630">
    <property type="entry name" value="WD_repeat_EMAP"/>
</dbReference>
<dbReference type="PANTHER" id="PTHR13720:SF33">
    <property type="entry name" value="HELP DOMAIN-CONTAINING PROTEIN"/>
    <property type="match status" value="1"/>
</dbReference>
<keyword evidence="7" id="KW-1185">Reference proteome</keyword>
<dbReference type="InterPro" id="IPR011600">
    <property type="entry name" value="Pept_C14_caspase"/>
</dbReference>
<dbReference type="InterPro" id="IPR018247">
    <property type="entry name" value="EF_Hand_1_Ca_BS"/>
</dbReference>
<evidence type="ECO:0000256" key="4">
    <source>
        <dbReference type="SAM" id="SignalP"/>
    </source>
</evidence>
<comment type="caution">
    <text evidence="6">The sequence shown here is derived from an EMBL/GenBank/DDBJ whole genome shotgun (WGS) entry which is preliminary data.</text>
</comment>
<dbReference type="InterPro" id="IPR011047">
    <property type="entry name" value="Quinoprotein_ADH-like_sf"/>
</dbReference>
<dbReference type="SUPFAM" id="SSF52129">
    <property type="entry name" value="Caspase-like"/>
    <property type="match status" value="1"/>
</dbReference>
<evidence type="ECO:0000256" key="2">
    <source>
        <dbReference type="ARBA" id="ARBA00022737"/>
    </source>
</evidence>
<evidence type="ECO:0000313" key="7">
    <source>
        <dbReference type="Proteomes" id="UP000585050"/>
    </source>
</evidence>
<proteinExistence type="predicted"/>
<dbReference type="Pfam" id="PF00656">
    <property type="entry name" value="Peptidase_C14"/>
    <property type="match status" value="1"/>
</dbReference>
<feature type="domain" description="Peptidase C14 caspase" evidence="5">
    <location>
        <begin position="1432"/>
        <end position="1681"/>
    </location>
</feature>
<dbReference type="PANTHER" id="PTHR13720">
    <property type="entry name" value="WD-40 REPEAT PROTEIN"/>
    <property type="match status" value="1"/>
</dbReference>
<protein>
    <recommendedName>
        <fullName evidence="5">Peptidase C14 caspase domain-containing protein</fullName>
    </recommendedName>
</protein>
<dbReference type="PROSITE" id="PS00018">
    <property type="entry name" value="EF_HAND_1"/>
    <property type="match status" value="1"/>
</dbReference>
<feature type="region of interest" description="Disordered" evidence="3">
    <location>
        <begin position="1667"/>
        <end position="1696"/>
    </location>
</feature>
<dbReference type="RefSeq" id="WP_168885053.1">
    <property type="nucleotide sequence ID" value="NZ_JABAIL010000011.1"/>
</dbReference>
<feature type="signal peptide" evidence="4">
    <location>
        <begin position="1"/>
        <end position="21"/>
    </location>
</feature>
<dbReference type="SUPFAM" id="SSF69322">
    <property type="entry name" value="Tricorn protease domain 2"/>
    <property type="match status" value="2"/>
</dbReference>
<feature type="chain" id="PRO_5031219432" description="Peptidase C14 caspase domain-containing protein" evidence="4">
    <location>
        <begin position="22"/>
        <end position="1696"/>
    </location>
</feature>
<sequence length="1696" mass="194669">MMIYFRLFIISLLLISSSIHAQQYKGMVNDLMISKSNHLIWISDNVHSDVRGVSMINGKEIAFLPHQFYVKRIFETSDHIITVNDQIRFWNKKNYALEDSIFIGHGNDIALSNENTLAIVAYPGIRFVNLKTKEVNDYQSQTTNVSLAKIKFSKDGKRTFIVDAVKVFELIGDQLVDVFTSKEYIKGCQINETGIHLLLSPNQFTSNENTSIKHISFNGEEINHIYLDKIPHLKIGFGELYPYNTSNYPLFEMIGSLYIVQTTNGIIGVSETWKQYLISGYWDLPYENIKFKQFGNLFARTDGSKITVLDLFGSVLYEENIESLYTSFNTNKLDKISLLYNLYLIGNDGDKNIKHEFTWSDYLLPLAVANEKNFVTFHKNGEVNVWNFNDFSKKYSWSIPGNMRPLSAIYHQTKPHIYCILPDLKTVRVYDNQGKVIIDKELEIESFPTSILSYKDGIIIGTSNGSVYKFNDNLELLSTHKNLFGEAVSSIAFIEDSQELLLGSRGRLIRCPLSIGEITDEQVTKVHTGYITDLSTQHFNGHDFLLTNSFFDPTALLWDLNTKSLIKSYHQDKNIQYAQLIDSLNVPMSVDSIGFTYDGNTQLVEQLDSHKPEVYLQSTISSGIKKILFSKDQNLILALSKNIVYILDMKTRKIITQIQGKEDLINDAFLDKNSRDVIITNGKNLVTYDIASGKKIREIDFNHVGNLSIHKIKKVPNTPYIFGINMHGWSDPYVIHGNSGKVLTTFNIPVKGNRIFDIQFSKSGALMAVYTNKEVAVFKDYFTKNPVTVFNYERNSEVSFSTMNLVNLDEEKHLVMFVGKVDGRTCTLVYNYENKQELKIIKDNFLAEIVEGTITYGYDNGIHQVNIANDDITKFYSNKKFTKELSALGYNRKYDIVVGGDIFGNIKLFDNKTKNEVSTLERFKNDIYNFRKYNNHIVYNHKQGLFYIDNKQLKNIKIDKASNYPFNVDLSEDENRMIYLGHSDLTSKPYVYIENLSTGHSEKLFRLHVEKIQLGKFLLRGNHIIYTYNLNEKRYFAGYDIALKKNYEIFSTEVITNLDDQSDQNTFFLMELTKDQKANKIETKLVKYDVKSGKRTKLNAIDYPLSEYQEFNKKDLQKYFKNYQLLVDKGYQIYQTNDGINIYDFKNKQFVLKNFKEIKNKLFKYHIPTNTLFIISTKNEVISYAIHDKQQEVLFTIDSNIENLELSEDELYILSSDEKISVYSLKDHVLKYQLQSSGNDGLSIINNDGYYMSDKGAVDNVVFKKGLNVYPYDQFDVWFNRPDLVLEGIEGTDKNYIHQAQLAFQKRLEKLKLSDQFPKIDALPTVAIHKDKIPVSVDSKPFSFTIEAKTIDQSNITTVDVWVNNVAIYGKKGLQLTAPSSNINKEITLTLNDGKNKVEVAVRSDNQNTSLKDEFFIDCESQTSSTFYVVSIGISHYKDSTMNLQYADKDARDIVSDLKEKGHHITPILLTNEEVTKEKILAIKEQLQGTQVDDKILLYYAGHGMLDLNYEYYLTTYDINFRQPQKLGLKYEDFIDILDGIPARKKLVIIDACHSGELDTSPTTPLAENNEVKIVSSYARGLVPKLPLPTTSSFEFMQNIFTDLRRDTGATIISSAGGNEYASEGEEYNNGLFTYYLRQAISNTVADNNKDNKVTVEELLNYVSKEVKEQSDGSQQPNARRINHEENFMLWSTPMQ</sequence>
<organism evidence="6 7">
    <name type="scientific">Flammeovirga agarivorans</name>
    <dbReference type="NCBI Taxonomy" id="2726742"/>
    <lineage>
        <taxon>Bacteria</taxon>
        <taxon>Pseudomonadati</taxon>
        <taxon>Bacteroidota</taxon>
        <taxon>Cytophagia</taxon>
        <taxon>Cytophagales</taxon>
        <taxon>Flammeovirgaceae</taxon>
        <taxon>Flammeovirga</taxon>
    </lineage>
</organism>
<dbReference type="SUPFAM" id="SSF50998">
    <property type="entry name" value="Quinoprotein alcohol dehydrogenase-like"/>
    <property type="match status" value="1"/>
</dbReference>
<dbReference type="EMBL" id="JABAIL010000011">
    <property type="protein sequence ID" value="NLR94342.1"/>
    <property type="molecule type" value="Genomic_DNA"/>
</dbReference>
<dbReference type="Gene3D" id="2.130.10.10">
    <property type="entry name" value="YVTN repeat-like/Quinoprotein amine dehydrogenase"/>
    <property type="match status" value="2"/>
</dbReference>
<dbReference type="GO" id="GO:0006508">
    <property type="term" value="P:proteolysis"/>
    <property type="evidence" value="ECO:0007669"/>
    <property type="project" value="InterPro"/>
</dbReference>
<evidence type="ECO:0000256" key="3">
    <source>
        <dbReference type="SAM" id="MobiDB-lite"/>
    </source>
</evidence>